<feature type="transmembrane region" description="Helical" evidence="7">
    <location>
        <begin position="60"/>
        <end position="86"/>
    </location>
</feature>
<evidence type="ECO:0000256" key="7">
    <source>
        <dbReference type="SAM" id="Phobius"/>
    </source>
</evidence>
<comment type="similarity">
    <text evidence="5">Belongs to the SAT4 family.</text>
</comment>
<evidence type="ECO:0000259" key="8">
    <source>
        <dbReference type="Pfam" id="PF20684"/>
    </source>
</evidence>
<keyword evidence="3 7" id="KW-1133">Transmembrane helix</keyword>
<feature type="compositionally biased region" description="Polar residues" evidence="6">
    <location>
        <begin position="330"/>
        <end position="342"/>
    </location>
</feature>
<evidence type="ECO:0000256" key="5">
    <source>
        <dbReference type="ARBA" id="ARBA00038359"/>
    </source>
</evidence>
<feature type="region of interest" description="Disordered" evidence="6">
    <location>
        <begin position="374"/>
        <end position="424"/>
    </location>
</feature>
<feature type="region of interest" description="Disordered" evidence="6">
    <location>
        <begin position="314"/>
        <end position="346"/>
    </location>
</feature>
<keyword evidence="2 7" id="KW-0812">Transmembrane</keyword>
<feature type="transmembrane region" description="Helical" evidence="7">
    <location>
        <begin position="261"/>
        <end position="285"/>
    </location>
</feature>
<proteinExistence type="inferred from homology"/>
<protein>
    <recommendedName>
        <fullName evidence="8">Rhodopsin domain-containing protein</fullName>
    </recommendedName>
</protein>
<dbReference type="EMBL" id="JAVDPF010000003">
    <property type="protein sequence ID" value="KAL1885264.1"/>
    <property type="molecule type" value="Genomic_DNA"/>
</dbReference>
<comment type="subcellular location">
    <subcellularLocation>
        <location evidence="1">Membrane</location>
        <topology evidence="1">Multi-pass membrane protein</topology>
    </subcellularLocation>
</comment>
<dbReference type="InterPro" id="IPR049326">
    <property type="entry name" value="Rhodopsin_dom_fungi"/>
</dbReference>
<feature type="transmembrane region" description="Helical" evidence="7">
    <location>
        <begin position="106"/>
        <end position="126"/>
    </location>
</feature>
<dbReference type="PANTHER" id="PTHR33048:SF129">
    <property type="entry name" value="INTEGRAL MEMBRANE PROTEIN-RELATED"/>
    <property type="match status" value="1"/>
</dbReference>
<name>A0ABR3YAC7_9EURO</name>
<evidence type="ECO:0000256" key="4">
    <source>
        <dbReference type="ARBA" id="ARBA00023136"/>
    </source>
</evidence>
<evidence type="ECO:0000256" key="3">
    <source>
        <dbReference type="ARBA" id="ARBA00022989"/>
    </source>
</evidence>
<evidence type="ECO:0000256" key="2">
    <source>
        <dbReference type="ARBA" id="ARBA00022692"/>
    </source>
</evidence>
<reference evidence="9 10" key="1">
    <citation type="journal article" date="2024" name="IMA Fungus">
        <title>IMA Genome - F19 : A genome assembly and annotation guide to empower mycologists, including annotated draft genome sequences of Ceratocystis pirilliformis, Diaporthe australafricana, Fusarium ophioides, Paecilomyces lecythidis, and Sporothrix stenoceras.</title>
        <authorList>
            <person name="Aylward J."/>
            <person name="Wilson A.M."/>
            <person name="Visagie C.M."/>
            <person name="Spraker J."/>
            <person name="Barnes I."/>
            <person name="Buitendag C."/>
            <person name="Ceriani C."/>
            <person name="Del Mar Angel L."/>
            <person name="du Plessis D."/>
            <person name="Fuchs T."/>
            <person name="Gasser K."/>
            <person name="Kramer D."/>
            <person name="Li W."/>
            <person name="Munsamy K."/>
            <person name="Piso A."/>
            <person name="Price J.L."/>
            <person name="Sonnekus B."/>
            <person name="Thomas C."/>
            <person name="van der Nest A."/>
            <person name="van Dijk A."/>
            <person name="van Heerden A."/>
            <person name="van Vuuren N."/>
            <person name="Yilmaz N."/>
            <person name="Duong T.A."/>
            <person name="van der Merwe N.A."/>
            <person name="Wingfield M.J."/>
            <person name="Wingfield B.D."/>
        </authorList>
    </citation>
    <scope>NUCLEOTIDE SEQUENCE [LARGE SCALE GENOMIC DNA]</scope>
    <source>
        <strain evidence="9 10">CMW 18167</strain>
    </source>
</reference>
<evidence type="ECO:0000313" key="10">
    <source>
        <dbReference type="Proteomes" id="UP001583193"/>
    </source>
</evidence>
<feature type="transmembrane region" description="Helical" evidence="7">
    <location>
        <begin position="225"/>
        <end position="249"/>
    </location>
</feature>
<evidence type="ECO:0000313" key="9">
    <source>
        <dbReference type="EMBL" id="KAL1885264.1"/>
    </source>
</evidence>
<sequence length="424" mass="47090">MQLPPASVMAQWPTPNYIDPPSRGDALLIVNIVFTSLSFLVVCLRIYTRMRITGSIGVDDATIIISMLFAIAMAVVTSLASAKYGWDRHIWDVPLEWIPTSEKLNMMFQVFFSFASTITKLSLLWFCRRLLGAGIKGAFRNFNYCLIAAMFIVAAMCITFVCLTIFQCNPIHAFWDLEPKYPYHCLNGNNDVFAASVVNIFTDLLCTVLPMPLIWRLKLPVRQRIAVISIFGVGIVVNVAGAVRTAFVYKSVIASYDTTWVGWPIFLSAAVEINLGLICASAPALRPLVAHFLPRLFPSTRNLTSSSVGRSSRAQKLWKSTGLSKDSRSRLSSAQHQHASTDGTDRVEILRTIEMETWTESRNSQHEMLPASSKAIGLPHHGPTHMKSHSDVRVGEDEVRSSGSSSPLEFFTHDSSPFEDKGPL</sequence>
<evidence type="ECO:0000256" key="6">
    <source>
        <dbReference type="SAM" id="MobiDB-lite"/>
    </source>
</evidence>
<feature type="compositionally biased region" description="Basic and acidic residues" evidence="6">
    <location>
        <begin position="388"/>
        <end position="400"/>
    </location>
</feature>
<gene>
    <name evidence="9" type="ORF">Plec18167_001921</name>
</gene>
<accession>A0ABR3YAC7</accession>
<keyword evidence="10" id="KW-1185">Reference proteome</keyword>
<dbReference type="PANTHER" id="PTHR33048">
    <property type="entry name" value="PTH11-LIKE INTEGRAL MEMBRANE PROTEIN (AFU_ORTHOLOGUE AFUA_5G11245)"/>
    <property type="match status" value="1"/>
</dbReference>
<dbReference type="Pfam" id="PF20684">
    <property type="entry name" value="Fung_rhodopsin"/>
    <property type="match status" value="1"/>
</dbReference>
<organism evidence="9 10">
    <name type="scientific">Paecilomyces lecythidis</name>
    <dbReference type="NCBI Taxonomy" id="3004212"/>
    <lineage>
        <taxon>Eukaryota</taxon>
        <taxon>Fungi</taxon>
        <taxon>Dikarya</taxon>
        <taxon>Ascomycota</taxon>
        <taxon>Pezizomycotina</taxon>
        <taxon>Eurotiomycetes</taxon>
        <taxon>Eurotiomycetidae</taxon>
        <taxon>Eurotiales</taxon>
        <taxon>Thermoascaceae</taxon>
        <taxon>Paecilomyces</taxon>
    </lineage>
</organism>
<dbReference type="Proteomes" id="UP001583193">
    <property type="component" value="Unassembled WGS sequence"/>
</dbReference>
<keyword evidence="4 7" id="KW-0472">Membrane</keyword>
<feature type="transmembrane region" description="Helical" evidence="7">
    <location>
        <begin position="26"/>
        <end position="48"/>
    </location>
</feature>
<feature type="transmembrane region" description="Helical" evidence="7">
    <location>
        <begin position="192"/>
        <end position="213"/>
    </location>
</feature>
<comment type="caution">
    <text evidence="9">The sequence shown here is derived from an EMBL/GenBank/DDBJ whole genome shotgun (WGS) entry which is preliminary data.</text>
</comment>
<evidence type="ECO:0000256" key="1">
    <source>
        <dbReference type="ARBA" id="ARBA00004141"/>
    </source>
</evidence>
<feature type="domain" description="Rhodopsin" evidence="8">
    <location>
        <begin position="44"/>
        <end position="290"/>
    </location>
</feature>
<feature type="transmembrane region" description="Helical" evidence="7">
    <location>
        <begin position="146"/>
        <end position="172"/>
    </location>
</feature>
<dbReference type="InterPro" id="IPR052337">
    <property type="entry name" value="SAT4-like"/>
</dbReference>